<name>C5A4K9_THEGJ</name>
<dbReference type="STRING" id="593117.TGAM_0669"/>
<evidence type="ECO:0000313" key="1">
    <source>
        <dbReference type="EMBL" id="ACS33171.1"/>
    </source>
</evidence>
<reference evidence="1 2" key="1">
    <citation type="journal article" date="2007" name="Genome Biol.">
        <title>Genome analysis and genome-wide proteomics of Thermococcus gammatolerans, the most radioresistant organism known amongst the Archaea.</title>
        <authorList>
            <person name="Zivanovic Y."/>
            <person name="Armengaud J."/>
            <person name="Lagorce A."/>
            <person name="Leplat C."/>
            <person name="Guerin P."/>
            <person name="Dutertre M."/>
            <person name="Anthouard V."/>
            <person name="Forterre P."/>
            <person name="Wincker P."/>
            <person name="Confalonieri F."/>
        </authorList>
    </citation>
    <scope>NUCLEOTIDE SEQUENCE [LARGE SCALE GENOMIC DNA]</scope>
    <source>
        <strain evidence="2">DSM 15229 / JCM 11827 / EJ3</strain>
    </source>
</reference>
<sequence>MSEVADFWSWVAQEKAKLDEVLRDREEPPTLIDWLEREITEAREAAFSLKIRGENGAEYWTGYADALEDVLKAIQRREVRA</sequence>
<dbReference type="GeneID" id="7988883"/>
<proteinExistence type="predicted"/>
<dbReference type="PaxDb" id="593117-TGAM_0669"/>
<dbReference type="eggNOG" id="arCOG10044">
    <property type="taxonomic scope" value="Archaea"/>
</dbReference>
<evidence type="ECO:0000313" key="2">
    <source>
        <dbReference type="Proteomes" id="UP000001488"/>
    </source>
</evidence>
<dbReference type="HOGENOM" id="CLU_2565924_0_0_2"/>
<dbReference type="KEGG" id="tga:TGAM_0669"/>
<dbReference type="Proteomes" id="UP000001488">
    <property type="component" value="Chromosome"/>
</dbReference>
<dbReference type="PATRIC" id="fig|593117.10.peg.668"/>
<dbReference type="EMBL" id="CP001398">
    <property type="protein sequence ID" value="ACS33171.1"/>
    <property type="molecule type" value="Genomic_DNA"/>
</dbReference>
<dbReference type="RefSeq" id="WP_015858289.1">
    <property type="nucleotide sequence ID" value="NC_012804.1"/>
</dbReference>
<dbReference type="OrthoDB" id="96012at2157"/>
<gene>
    <name evidence="1" type="ordered locus">TGAM_0669</name>
</gene>
<protein>
    <submittedName>
        <fullName evidence="1">Uncharacterized protein</fullName>
    </submittedName>
</protein>
<keyword evidence="2" id="KW-1185">Reference proteome</keyword>
<dbReference type="AlphaFoldDB" id="C5A4K9"/>
<accession>C5A4K9</accession>
<organism evidence="1 2">
    <name type="scientific">Thermococcus gammatolerans (strain DSM 15229 / JCM 11827 / EJ3)</name>
    <dbReference type="NCBI Taxonomy" id="593117"/>
    <lineage>
        <taxon>Archaea</taxon>
        <taxon>Methanobacteriati</taxon>
        <taxon>Methanobacteriota</taxon>
        <taxon>Thermococci</taxon>
        <taxon>Thermococcales</taxon>
        <taxon>Thermococcaceae</taxon>
        <taxon>Thermococcus</taxon>
    </lineage>
</organism>